<organism evidence="2">
    <name type="scientific">Chrysotila carterae</name>
    <name type="common">Marine alga</name>
    <name type="synonym">Syracosphaera carterae</name>
    <dbReference type="NCBI Taxonomy" id="13221"/>
    <lineage>
        <taxon>Eukaryota</taxon>
        <taxon>Haptista</taxon>
        <taxon>Haptophyta</taxon>
        <taxon>Prymnesiophyceae</taxon>
        <taxon>Isochrysidales</taxon>
        <taxon>Isochrysidaceae</taxon>
        <taxon>Chrysotila</taxon>
    </lineage>
</organism>
<evidence type="ECO:0000313" key="2">
    <source>
        <dbReference type="EMBL" id="CAE0783473.1"/>
    </source>
</evidence>
<accession>A0A7S4FAJ3</accession>
<reference evidence="2" key="1">
    <citation type="submission" date="2021-01" db="EMBL/GenBank/DDBJ databases">
        <authorList>
            <person name="Corre E."/>
            <person name="Pelletier E."/>
            <person name="Niang G."/>
            <person name="Scheremetjew M."/>
            <person name="Finn R."/>
            <person name="Kale V."/>
            <person name="Holt S."/>
            <person name="Cochrane G."/>
            <person name="Meng A."/>
            <person name="Brown T."/>
            <person name="Cohen L."/>
        </authorList>
    </citation>
    <scope>NUCLEOTIDE SEQUENCE</scope>
    <source>
        <strain evidence="2">CCMP645</strain>
    </source>
</reference>
<feature type="region of interest" description="Disordered" evidence="1">
    <location>
        <begin position="20"/>
        <end position="45"/>
    </location>
</feature>
<evidence type="ECO:0000256" key="1">
    <source>
        <dbReference type="SAM" id="MobiDB-lite"/>
    </source>
</evidence>
<protein>
    <recommendedName>
        <fullName evidence="3">PH domain-containing protein</fullName>
    </recommendedName>
</protein>
<dbReference type="AlphaFoldDB" id="A0A7S4FAJ3"/>
<dbReference type="Gene3D" id="2.30.29.30">
    <property type="entry name" value="Pleckstrin-homology domain (PH domain)/Phosphotyrosine-binding domain (PTB)"/>
    <property type="match status" value="1"/>
</dbReference>
<gene>
    <name evidence="2" type="ORF">PCAR00345_LOCUS36177</name>
</gene>
<dbReference type="InterPro" id="IPR011993">
    <property type="entry name" value="PH-like_dom_sf"/>
</dbReference>
<evidence type="ECO:0008006" key="3">
    <source>
        <dbReference type="Google" id="ProtNLM"/>
    </source>
</evidence>
<proteinExistence type="predicted"/>
<sequence length="243" mass="26305">MSLRLVCPCLAILAGETEKNSELQPCKSGEDNGSEDEGTSNGGQSQLGAAAAGLFGVALAPITAFKERRAEDQARKERTAVLQAGAPMKLLSYRGSTNAKVQLSSDGAMVTWQTERTGPDQPGESGVIALAMIREIKPVMQSGLGALLGSKEVPLQWMIVADEETVKFEAESETARQTWMSTLDELSKRQQEAKAERKMGYAAQRQMGIEQRRREAERRKAEVLKTCGGGGMKHTAKAMMSRN</sequence>
<dbReference type="EMBL" id="HBIZ01057255">
    <property type="protein sequence ID" value="CAE0783473.1"/>
    <property type="molecule type" value="Transcribed_RNA"/>
</dbReference>
<name>A0A7S4FAJ3_CHRCT</name>